<feature type="compositionally biased region" description="Acidic residues" evidence="14">
    <location>
        <begin position="1"/>
        <end position="10"/>
    </location>
</feature>
<feature type="region of interest" description="Disordered" evidence="14">
    <location>
        <begin position="631"/>
        <end position="661"/>
    </location>
</feature>
<protein>
    <recommendedName>
        <fullName evidence="3 13">Telomerase reverse transcriptase</fullName>
        <ecNumber evidence="2 13">2.7.7.49</ecNumber>
    </recommendedName>
    <alternativeName>
        <fullName evidence="13">Telomerase catalytic subunit</fullName>
    </alternativeName>
</protein>
<keyword evidence="11 13" id="KW-0539">Nucleus</keyword>
<name>A0A7S0IBM1_MICPS</name>
<comment type="function">
    <text evidence="13">Telomerase is a ribonucleoprotein enzyme essential for the replication of chromosome termini in most eukaryotes. It elongates telomeres. It is a reverse transcriptase that adds simple sequence repeats to chromosome ends by copying a template sequence within the RNA component of the enzyme.</text>
</comment>
<organism evidence="16">
    <name type="scientific">Micromonas pusilla</name>
    <name type="common">Picoplanktonic green alga</name>
    <name type="synonym">Chromulina pusilla</name>
    <dbReference type="NCBI Taxonomy" id="38833"/>
    <lineage>
        <taxon>Eukaryota</taxon>
        <taxon>Viridiplantae</taxon>
        <taxon>Chlorophyta</taxon>
        <taxon>Mamiellophyceae</taxon>
        <taxon>Mamiellales</taxon>
        <taxon>Mamiellaceae</taxon>
        <taxon>Micromonas</taxon>
    </lineage>
</organism>
<evidence type="ECO:0000256" key="3">
    <source>
        <dbReference type="ARBA" id="ARBA00016182"/>
    </source>
</evidence>
<keyword evidence="7 13" id="KW-0479">Metal-binding</keyword>
<dbReference type="InterPro" id="IPR021891">
    <property type="entry name" value="Telomerase_RBD"/>
</dbReference>
<dbReference type="PROSITE" id="PS50878">
    <property type="entry name" value="RT_POL"/>
    <property type="match status" value="1"/>
</dbReference>
<feature type="region of interest" description="Disordered" evidence="14">
    <location>
        <begin position="110"/>
        <end position="151"/>
    </location>
</feature>
<dbReference type="Gene3D" id="1.10.132.70">
    <property type="match status" value="1"/>
</dbReference>
<keyword evidence="9 13" id="KW-0779">Telomere</keyword>
<dbReference type="InterPro" id="IPR000477">
    <property type="entry name" value="RT_dom"/>
</dbReference>
<feature type="compositionally biased region" description="Basic and acidic residues" evidence="14">
    <location>
        <begin position="46"/>
        <end position="55"/>
    </location>
</feature>
<accession>A0A7S0IBM1</accession>
<keyword evidence="10 13" id="KW-0695">RNA-directed DNA polymerase</keyword>
<feature type="compositionally biased region" description="Basic residues" evidence="14">
    <location>
        <begin position="652"/>
        <end position="661"/>
    </location>
</feature>
<dbReference type="GO" id="GO:0070034">
    <property type="term" value="F:telomerase RNA binding"/>
    <property type="evidence" value="ECO:0007669"/>
    <property type="project" value="TreeGrafter"/>
</dbReference>
<dbReference type="GO" id="GO:0003720">
    <property type="term" value="F:telomerase activity"/>
    <property type="evidence" value="ECO:0007669"/>
    <property type="project" value="InterPro"/>
</dbReference>
<feature type="domain" description="Reverse transcriptase" evidence="15">
    <location>
        <begin position="416"/>
        <end position="842"/>
    </location>
</feature>
<evidence type="ECO:0000256" key="1">
    <source>
        <dbReference type="ARBA" id="ARBA00008001"/>
    </source>
</evidence>
<dbReference type="GO" id="GO:0042162">
    <property type="term" value="F:telomeric DNA binding"/>
    <property type="evidence" value="ECO:0007669"/>
    <property type="project" value="TreeGrafter"/>
</dbReference>
<evidence type="ECO:0000256" key="9">
    <source>
        <dbReference type="ARBA" id="ARBA00022895"/>
    </source>
</evidence>
<dbReference type="GO" id="GO:0046872">
    <property type="term" value="F:metal ion binding"/>
    <property type="evidence" value="ECO:0007669"/>
    <property type="project" value="UniProtKB-KW"/>
</dbReference>
<evidence type="ECO:0000256" key="8">
    <source>
        <dbReference type="ARBA" id="ARBA00022842"/>
    </source>
</evidence>
<feature type="compositionally biased region" description="Basic and acidic residues" evidence="14">
    <location>
        <begin position="550"/>
        <end position="562"/>
    </location>
</feature>
<dbReference type="PANTHER" id="PTHR12066">
    <property type="entry name" value="TELOMERASE REVERSE TRANSCRIPTASE"/>
    <property type="match status" value="1"/>
</dbReference>
<evidence type="ECO:0000256" key="5">
    <source>
        <dbReference type="ARBA" id="ARBA00022679"/>
    </source>
</evidence>
<evidence type="ECO:0000256" key="4">
    <source>
        <dbReference type="ARBA" id="ARBA00022454"/>
    </source>
</evidence>
<feature type="region of interest" description="Disordered" evidence="14">
    <location>
        <begin position="350"/>
        <end position="410"/>
    </location>
</feature>
<dbReference type="Gene3D" id="1.10.357.90">
    <property type="match status" value="1"/>
</dbReference>
<dbReference type="GO" id="GO:0007004">
    <property type="term" value="P:telomere maintenance via telomerase"/>
    <property type="evidence" value="ECO:0007669"/>
    <property type="project" value="TreeGrafter"/>
</dbReference>
<dbReference type="AlphaFoldDB" id="A0A7S0IBM1"/>
<dbReference type="SMART" id="SM00975">
    <property type="entry name" value="Telomerase_RBD"/>
    <property type="match status" value="1"/>
</dbReference>
<evidence type="ECO:0000256" key="12">
    <source>
        <dbReference type="ARBA" id="ARBA00048173"/>
    </source>
</evidence>
<feature type="region of interest" description="Disordered" evidence="14">
    <location>
        <begin position="538"/>
        <end position="571"/>
    </location>
</feature>
<evidence type="ECO:0000313" key="16">
    <source>
        <dbReference type="EMBL" id="CAD8516880.1"/>
    </source>
</evidence>
<sequence>MAASGDDDDAATPAKGSKEQRPRRGRVEVKSPGEAESRAKRKPRRMKADPVRATVERPSEVVFDTSGFMHKSSYSRTPGLPRGHALNSVGRGAAGARRLYLVVFGKKPAAGGLKTKTGDRRTSASPLKQAKDQSTDGGRGRDKQTRRVPKRHRAALLPLLQTMIRKAKRCPYASILERHCPMPERVRGGEPAAETKSLLASFTPPAAVASFLWSVVRNVAPREMLGGFKSRLALRRFLLRLVVLRRFEMCTLHEAMTGLKVSEFPWLFGRAGVADEKRTRRATRAGPASAALARRRDLQRWVRWLVADLVVPLLRSHFYCTETESHRLRVFYYRKGVWARLTAAHLAAMTEDPAGESRRPTSLGGTELPVTLDPSRSTLEPAGETDEMEGDGWDSTDDADDPGAAPRAAYRRLPKRRARLMLQRHLLGFSKLRLLPKSAGLRPVAMLGRPAVASFRSLRPSGGGKRGVAGAAAGGTKNGAAARDVLAFRPVNTSLQGVFDVLRHEAGARPGVMGANVSDYRDVHRRLGPFIRRWRATQRQLAGRKRKKTRGEVGDRAKRTGDDAPIAGPEPVTRPPYIVAADVKGAFDSIPLAALERVACELVGSGEYSVSRLARVVGGAAVGVRTKTQRIATPVAKPGAPTLDEPGNERSKPRKGSKRERKVGGVVIDLANPIAVHKNQVLELLREHLRRNVVRSGGVYLLQTTGIPQGSVLSTLLCAVFYAHLEQTHGLRGKSPSDDTSQKVLCRWTDDLLHVSFDRDPADSFLSAALEGFAEYGCEVNTGKTSLNFEYSPGGAEPTRIATRSAAANNAEPKPPMIPRRETVIGHGPNARRCIAWCGLLIDSNNLEVLVDYTRYAGDWAREAVTVPGRVGSGLKTPSPFSRLDRRVVAYLRPKCTALLYDHSVNSPLTARLNVYQSFLLAAIKTHCFVAAASEHPSARNSIGDNKGKAKTRGPSPAAVHAAITAGIRYMEGAVRHHMAVARATLGATGRIQRTHVRYLGLHAFAKIFSRKQSRHAETLALLQRDIGAATMRVAARRLATVVDDELSTTFDQIRF</sequence>
<keyword evidence="8 13" id="KW-0460">Magnesium</keyword>
<dbReference type="PANTHER" id="PTHR12066:SF0">
    <property type="entry name" value="TELOMERASE REVERSE TRANSCRIPTASE"/>
    <property type="match status" value="1"/>
</dbReference>
<evidence type="ECO:0000256" key="14">
    <source>
        <dbReference type="SAM" id="MobiDB-lite"/>
    </source>
</evidence>
<feature type="region of interest" description="Disordered" evidence="14">
    <location>
        <begin position="1"/>
        <end position="55"/>
    </location>
</feature>
<feature type="compositionally biased region" description="Basic and acidic residues" evidence="14">
    <location>
        <begin position="16"/>
        <end position="38"/>
    </location>
</feature>
<comment type="catalytic activity">
    <reaction evidence="12 13">
        <text>DNA(n) + a 2'-deoxyribonucleoside 5'-triphosphate = DNA(n+1) + diphosphate</text>
        <dbReference type="Rhea" id="RHEA:22508"/>
        <dbReference type="Rhea" id="RHEA-COMP:17339"/>
        <dbReference type="Rhea" id="RHEA-COMP:17340"/>
        <dbReference type="ChEBI" id="CHEBI:33019"/>
        <dbReference type="ChEBI" id="CHEBI:61560"/>
        <dbReference type="ChEBI" id="CHEBI:173112"/>
        <dbReference type="EC" id="2.7.7.49"/>
    </reaction>
</comment>
<evidence type="ECO:0000256" key="10">
    <source>
        <dbReference type="ARBA" id="ARBA00022918"/>
    </source>
</evidence>
<dbReference type="Pfam" id="PF21399">
    <property type="entry name" value="TERT_C"/>
    <property type="match status" value="1"/>
</dbReference>
<feature type="compositionally biased region" description="Acidic residues" evidence="14">
    <location>
        <begin position="383"/>
        <end position="401"/>
    </location>
</feature>
<dbReference type="GO" id="GO:0000333">
    <property type="term" value="C:telomerase catalytic core complex"/>
    <property type="evidence" value="ECO:0007669"/>
    <property type="project" value="TreeGrafter"/>
</dbReference>
<keyword evidence="6 13" id="KW-0548">Nucleotidyltransferase</keyword>
<feature type="compositionally biased region" description="Basic and acidic residues" evidence="14">
    <location>
        <begin position="129"/>
        <end position="145"/>
    </location>
</feature>
<comment type="similarity">
    <text evidence="1 13">Belongs to the reverse transcriptase family. Telomerase subfamily.</text>
</comment>
<evidence type="ECO:0000256" key="13">
    <source>
        <dbReference type="RuleBase" id="RU365061"/>
    </source>
</evidence>
<dbReference type="EC" id="2.7.7.49" evidence="2 13"/>
<evidence type="ECO:0000256" key="11">
    <source>
        <dbReference type="ARBA" id="ARBA00023242"/>
    </source>
</evidence>
<dbReference type="InterPro" id="IPR003545">
    <property type="entry name" value="Telomerase_RT"/>
</dbReference>
<feature type="compositionally biased region" description="Basic residues" evidence="14">
    <location>
        <begin position="538"/>
        <end position="549"/>
    </location>
</feature>
<dbReference type="InterPro" id="IPR049139">
    <property type="entry name" value="TERT_C"/>
</dbReference>
<keyword evidence="5 13" id="KW-0808">Transferase</keyword>
<reference evidence="16" key="1">
    <citation type="submission" date="2021-01" db="EMBL/GenBank/DDBJ databases">
        <authorList>
            <person name="Corre E."/>
            <person name="Pelletier E."/>
            <person name="Niang G."/>
            <person name="Scheremetjew M."/>
            <person name="Finn R."/>
            <person name="Kale V."/>
            <person name="Holt S."/>
            <person name="Cochrane G."/>
            <person name="Meng A."/>
            <person name="Brown T."/>
            <person name="Cohen L."/>
        </authorList>
    </citation>
    <scope>NUCLEOTIDE SEQUENCE</scope>
    <source>
        <strain evidence="16">CCMP1723</strain>
    </source>
</reference>
<dbReference type="GO" id="GO:0000781">
    <property type="term" value="C:chromosome, telomeric region"/>
    <property type="evidence" value="ECO:0007669"/>
    <property type="project" value="UniProtKB-SubCell"/>
</dbReference>
<keyword evidence="4 13" id="KW-0158">Chromosome</keyword>
<dbReference type="InterPro" id="IPR043502">
    <property type="entry name" value="DNA/RNA_pol_sf"/>
</dbReference>
<gene>
    <name evidence="16" type="ORF">MCOM1403_LOCUS4306</name>
</gene>
<proteinExistence type="inferred from homology"/>
<dbReference type="CDD" id="cd01648">
    <property type="entry name" value="TERT"/>
    <property type="match status" value="1"/>
</dbReference>
<dbReference type="EMBL" id="HBEQ01005442">
    <property type="protein sequence ID" value="CAD8516880.1"/>
    <property type="molecule type" value="Transcribed_RNA"/>
</dbReference>
<dbReference type="SUPFAM" id="SSF56672">
    <property type="entry name" value="DNA/RNA polymerases"/>
    <property type="match status" value="1"/>
</dbReference>
<evidence type="ECO:0000256" key="2">
    <source>
        <dbReference type="ARBA" id="ARBA00012493"/>
    </source>
</evidence>
<dbReference type="Pfam" id="PF12009">
    <property type="entry name" value="Telomerase_RBD"/>
    <property type="match status" value="1"/>
</dbReference>
<comment type="subcellular location">
    <subcellularLocation>
        <location evidence="13">Nucleus</location>
    </subcellularLocation>
    <subcellularLocation>
        <location evidence="13">Chromosome</location>
        <location evidence="13">Telomere</location>
    </subcellularLocation>
</comment>
<evidence type="ECO:0000256" key="6">
    <source>
        <dbReference type="ARBA" id="ARBA00022695"/>
    </source>
</evidence>
<evidence type="ECO:0000259" key="15">
    <source>
        <dbReference type="PROSITE" id="PS50878"/>
    </source>
</evidence>
<evidence type="ECO:0000256" key="7">
    <source>
        <dbReference type="ARBA" id="ARBA00022723"/>
    </source>
</evidence>